<dbReference type="RefSeq" id="WP_154177491.1">
    <property type="nucleotide sequence ID" value="NZ_WJXZ01000014.1"/>
</dbReference>
<keyword evidence="3" id="KW-1185">Reference proteome</keyword>
<dbReference type="OrthoDB" id="892549at2"/>
<proteinExistence type="predicted"/>
<accession>A0A7K0EQL3</accession>
<protein>
    <submittedName>
        <fullName evidence="2">DUF481 domain-containing protein</fullName>
    </submittedName>
</protein>
<gene>
    <name evidence="2" type="ORF">GJJ30_22700</name>
</gene>
<organism evidence="2 3">
    <name type="scientific">Larkinella terrae</name>
    <dbReference type="NCBI Taxonomy" id="2025311"/>
    <lineage>
        <taxon>Bacteria</taxon>
        <taxon>Pseudomonadati</taxon>
        <taxon>Bacteroidota</taxon>
        <taxon>Cytophagia</taxon>
        <taxon>Cytophagales</taxon>
        <taxon>Spirosomataceae</taxon>
        <taxon>Larkinella</taxon>
    </lineage>
</organism>
<evidence type="ECO:0000256" key="1">
    <source>
        <dbReference type="SAM" id="SignalP"/>
    </source>
</evidence>
<reference evidence="2 3" key="1">
    <citation type="journal article" date="2018" name="Antonie Van Leeuwenhoek">
        <title>Larkinella terrae sp. nov., isolated from soil on Jeju Island, South Korea.</title>
        <authorList>
            <person name="Ten L.N."/>
            <person name="Jeon J."/>
            <person name="Park S.J."/>
            <person name="Park S."/>
            <person name="Lee S.Y."/>
            <person name="Kim M.K."/>
            <person name="Jung H.Y."/>
        </authorList>
    </citation>
    <scope>NUCLEOTIDE SEQUENCE [LARGE SCALE GENOMIC DNA]</scope>
    <source>
        <strain evidence="2 3">KCTC 52001</strain>
    </source>
</reference>
<sequence length="290" mass="32391">MINWKIILLFCLFLPFGGIAQIVTPDTLQTAVPADTVVADTTNTVVADTTAAGDDPDEAQGDTVAASDLSGFHYKITADGTVTAGNVNRALIQVGSTFDWAVSRLFRFASSPSFAYGRQNQQLNEREILADFRTTFLQEKRFYYLGFGAIEISNLRQIRRRLTGGAGVGYKLISKKNAYLSVTNVLLYEYTDFITNTAEVKDINVLRNSTRVVGEYQWHDGRYSITHTAFFQPALNQPNLRWNGNVAFQIRLSSLISVRTMVQNSYESVVAIGRKNNDFRWTTGLVLEVK</sequence>
<evidence type="ECO:0000313" key="3">
    <source>
        <dbReference type="Proteomes" id="UP000441754"/>
    </source>
</evidence>
<keyword evidence="1" id="KW-0732">Signal</keyword>
<dbReference type="EMBL" id="WJXZ01000014">
    <property type="protein sequence ID" value="MRS64125.1"/>
    <property type="molecule type" value="Genomic_DNA"/>
</dbReference>
<feature type="signal peptide" evidence="1">
    <location>
        <begin position="1"/>
        <end position="20"/>
    </location>
</feature>
<dbReference type="InterPro" id="IPR007433">
    <property type="entry name" value="DUF481"/>
</dbReference>
<dbReference type="Proteomes" id="UP000441754">
    <property type="component" value="Unassembled WGS sequence"/>
</dbReference>
<feature type="chain" id="PRO_5029830023" evidence="1">
    <location>
        <begin position="21"/>
        <end position="290"/>
    </location>
</feature>
<comment type="caution">
    <text evidence="2">The sequence shown here is derived from an EMBL/GenBank/DDBJ whole genome shotgun (WGS) entry which is preliminary data.</text>
</comment>
<name>A0A7K0EQL3_9BACT</name>
<evidence type="ECO:0000313" key="2">
    <source>
        <dbReference type="EMBL" id="MRS64125.1"/>
    </source>
</evidence>
<dbReference type="AlphaFoldDB" id="A0A7K0EQL3"/>
<dbReference type="Pfam" id="PF04338">
    <property type="entry name" value="DUF481"/>
    <property type="match status" value="1"/>
</dbReference>